<keyword evidence="1" id="KW-0472">Membrane</keyword>
<feature type="transmembrane region" description="Helical" evidence="1">
    <location>
        <begin position="344"/>
        <end position="362"/>
    </location>
</feature>
<feature type="transmembrane region" description="Helical" evidence="1">
    <location>
        <begin position="12"/>
        <end position="30"/>
    </location>
</feature>
<keyword evidence="1" id="KW-0812">Transmembrane</keyword>
<feature type="transmembrane region" description="Helical" evidence="1">
    <location>
        <begin position="319"/>
        <end position="337"/>
    </location>
</feature>
<dbReference type="Proteomes" id="UP000664417">
    <property type="component" value="Unassembled WGS sequence"/>
</dbReference>
<dbReference type="EMBL" id="JAFREP010000004">
    <property type="protein sequence ID" value="MBO1318025.1"/>
    <property type="molecule type" value="Genomic_DNA"/>
</dbReference>
<feature type="transmembrane region" description="Helical" evidence="1">
    <location>
        <begin position="92"/>
        <end position="110"/>
    </location>
</feature>
<keyword evidence="3" id="KW-1185">Reference proteome</keyword>
<accession>A0A8J7QGC1</accession>
<feature type="transmembrane region" description="Helical" evidence="1">
    <location>
        <begin position="174"/>
        <end position="204"/>
    </location>
</feature>
<name>A0A8J7QGC1_9BACT</name>
<evidence type="ECO:0000313" key="3">
    <source>
        <dbReference type="Proteomes" id="UP000664417"/>
    </source>
</evidence>
<sequence length="793" mass="89308">MSKPRYPAHYHYGAGFLFLLFYLFGFLGLHQDWWFEDDTSHLSYLIDHPHPWFYFTKEGLHAFSYGRTVTPMLPASFWLDGLLGWADPQLAYLHQGLATAAAAGLFYNLLTRLCRRGTALVTTGLMLYLPTTISVVEFLSTRHYLEGLVLSLAAWTAALKALETRTDKAWPWVWTSALLCLAAALCKEIFVTSGFLLPACLYLWRGRIPFIVPGFLTGSLYAIYRLWSIGLTQKAFDGTAAFWADYPAFLTRLPFIFTGNQGGYLLAAWLLPPLLYRALKGPRHKLLFFLWFLNGFFVLATVFPVSVHLHHGYRALGTWYRVGFLFNLFFLASAAWLVDQQRTWYRVVTAILAVAAVGAGAWETAERWDTGKQRYQQEAAFYLANPDKLLYSNLPAPWFMPGVQRLYGADRKPHVITHHMFLSGVRERLQRFDTLWAWHEDGYRRNDALYQTVSLNARDGVMPFHQAVPDGRRFAEINGADSFVHNHRWMSRYGLVPLPTPADVAFFRTKPRGYNDLLWLLHNPNAQPTRVQLQAVDTAGCPHRTQTLLLPPKQWLTFPSPATPNAIRYEVEAEQPISTLLLHQKQFLFGAAPAAAPLVVPHVPRDQTVWQAGLTLFNPEPFAQRVTLYTAPSHRKTIQLGPGEQHTLTHPFAANTVYATAAGSSGNLAAWMDLGYADQPPTSLPLNPGSNHPITPTRLPGEWTRLVVCGTRPEPTRIQLIDGSGRVQQSWTTQPGNPLFLGEPVTGLLSQGYRLISEGRIATYTVGRDQDRVWVAPNAVQGPNTSPEEDAHP</sequence>
<reference evidence="2" key="1">
    <citation type="submission" date="2021-03" db="EMBL/GenBank/DDBJ databases">
        <authorList>
            <person name="Wang G."/>
        </authorList>
    </citation>
    <scope>NUCLEOTIDE SEQUENCE</scope>
    <source>
        <strain evidence="2">KCTC 12899</strain>
    </source>
</reference>
<dbReference type="AlphaFoldDB" id="A0A8J7QGC1"/>
<organism evidence="2 3">
    <name type="scientific">Acanthopleuribacter pedis</name>
    <dbReference type="NCBI Taxonomy" id="442870"/>
    <lineage>
        <taxon>Bacteria</taxon>
        <taxon>Pseudomonadati</taxon>
        <taxon>Acidobacteriota</taxon>
        <taxon>Holophagae</taxon>
        <taxon>Acanthopleuribacterales</taxon>
        <taxon>Acanthopleuribacteraceae</taxon>
        <taxon>Acanthopleuribacter</taxon>
    </lineage>
</organism>
<feature type="transmembrane region" description="Helical" evidence="1">
    <location>
        <begin position="210"/>
        <end position="227"/>
    </location>
</feature>
<evidence type="ECO:0000313" key="2">
    <source>
        <dbReference type="EMBL" id="MBO1318025.1"/>
    </source>
</evidence>
<keyword evidence="1" id="KW-1133">Transmembrane helix</keyword>
<protein>
    <submittedName>
        <fullName evidence="2">Uncharacterized protein</fullName>
    </submittedName>
</protein>
<feature type="transmembrane region" description="Helical" evidence="1">
    <location>
        <begin position="117"/>
        <end position="138"/>
    </location>
</feature>
<evidence type="ECO:0000256" key="1">
    <source>
        <dbReference type="SAM" id="Phobius"/>
    </source>
</evidence>
<proteinExistence type="predicted"/>
<dbReference type="RefSeq" id="WP_207857587.1">
    <property type="nucleotide sequence ID" value="NZ_JAFREP010000004.1"/>
</dbReference>
<feature type="transmembrane region" description="Helical" evidence="1">
    <location>
        <begin position="263"/>
        <end position="279"/>
    </location>
</feature>
<comment type="caution">
    <text evidence="2">The sequence shown here is derived from an EMBL/GenBank/DDBJ whole genome shotgun (WGS) entry which is preliminary data.</text>
</comment>
<gene>
    <name evidence="2" type="ORF">J3U88_06085</name>
</gene>
<feature type="transmembrane region" description="Helical" evidence="1">
    <location>
        <begin position="286"/>
        <end position="307"/>
    </location>
</feature>